<gene>
    <name evidence="5" type="primary">moaC</name>
</gene>
<dbReference type="AlphaFoldDB" id="A0A075G6P7"/>
<feature type="region of interest" description="Disordered" evidence="3">
    <location>
        <begin position="205"/>
        <end position="231"/>
    </location>
</feature>
<dbReference type="Pfam" id="PF01967">
    <property type="entry name" value="MoaC"/>
    <property type="match status" value="1"/>
</dbReference>
<evidence type="ECO:0000256" key="2">
    <source>
        <dbReference type="ARBA" id="ARBA00023150"/>
    </source>
</evidence>
<dbReference type="InterPro" id="IPR036522">
    <property type="entry name" value="MoaC_sf"/>
</dbReference>
<comment type="pathway">
    <text evidence="1">Cofactor biosynthesis; molybdopterin biosynthesis.</text>
</comment>
<accession>A0A075G6P7</accession>
<feature type="domain" description="Molybdopterin cofactor biosynthesis C (MoaC)" evidence="4">
    <location>
        <begin position="88"/>
        <end position="227"/>
    </location>
</feature>
<name>A0A075G6P7_9EURY</name>
<evidence type="ECO:0000256" key="1">
    <source>
        <dbReference type="ARBA" id="ARBA00005046"/>
    </source>
</evidence>
<dbReference type="SUPFAM" id="SSF55040">
    <property type="entry name" value="Molybdenum cofactor biosynthesis protein C, MoaC"/>
    <property type="match status" value="1"/>
</dbReference>
<evidence type="ECO:0000313" key="5">
    <source>
        <dbReference type="EMBL" id="AIE99054.1"/>
    </source>
</evidence>
<dbReference type="GO" id="GO:0006777">
    <property type="term" value="P:Mo-molybdopterin cofactor biosynthetic process"/>
    <property type="evidence" value="ECO:0007669"/>
    <property type="project" value="UniProtKB-KW"/>
</dbReference>
<keyword evidence="2" id="KW-0501">Molybdenum cofactor biosynthesis</keyword>
<organism evidence="5">
    <name type="scientific">uncultured marine group II/III euryarchaeote KM3_105_E02</name>
    <dbReference type="NCBI Taxonomy" id="1457847"/>
    <lineage>
        <taxon>Archaea</taxon>
        <taxon>Methanobacteriati</taxon>
        <taxon>Methanobacteriota</taxon>
        <taxon>environmental samples</taxon>
    </lineage>
</organism>
<evidence type="ECO:0000256" key="3">
    <source>
        <dbReference type="SAM" id="MobiDB-lite"/>
    </source>
</evidence>
<proteinExistence type="predicted"/>
<dbReference type="EMBL" id="KF900553">
    <property type="protein sequence ID" value="AIE99054.1"/>
    <property type="molecule type" value="Genomic_DNA"/>
</dbReference>
<dbReference type="UniPathway" id="UPA00344"/>
<protein>
    <submittedName>
        <fullName evidence="5">Molybdenum cofactor biosynthesis subunit (MoaC)</fullName>
    </submittedName>
</protein>
<dbReference type="InterPro" id="IPR002820">
    <property type="entry name" value="Mopterin_CF_biosynth-C_dom"/>
</dbReference>
<sequence length="231" mass="24984">MTLSFTPSVMGLSWVMPDLRSGTAPGVALLRNASAMASHCRRLFQVLSTVPPHSRLCQCAGFLNSDDRFACPEGEVRSMGEESWTGIVDVGSKPVVSREAVATGLLILSEKGIDVVANGRSPKGDVREASTVAAIQAVKETPRTLPHCHPIPIEGCTVDWRVEENGLRCTVSVRTHWTTGVEMEALCGVNAGLLCAWDMLKPTEKDSQGQYPTSRMEGIRVLRKSKGDPHD</sequence>
<dbReference type="Gene3D" id="3.30.70.640">
    <property type="entry name" value="Molybdopterin cofactor biosynthesis C (MoaC) domain"/>
    <property type="match status" value="1"/>
</dbReference>
<evidence type="ECO:0000259" key="4">
    <source>
        <dbReference type="Pfam" id="PF01967"/>
    </source>
</evidence>
<reference evidence="5" key="1">
    <citation type="journal article" date="2014" name="Genome Biol. Evol.">
        <title>Pangenome evidence for extensive interdomain horizontal transfer affecting lineage core and shell genes in uncultured planktonic thaumarchaeota and euryarchaeota.</title>
        <authorList>
            <person name="Deschamps P."/>
            <person name="Zivanovic Y."/>
            <person name="Moreira D."/>
            <person name="Rodriguez-Valera F."/>
            <person name="Lopez-Garcia P."/>
        </authorList>
    </citation>
    <scope>NUCLEOTIDE SEQUENCE</scope>
</reference>
<feature type="compositionally biased region" description="Basic and acidic residues" evidence="3">
    <location>
        <begin position="217"/>
        <end position="231"/>
    </location>
</feature>